<evidence type="ECO:0000256" key="5">
    <source>
        <dbReference type="ARBA" id="ARBA00022692"/>
    </source>
</evidence>
<comment type="cofactor">
    <cofactor evidence="1">
        <name>heme</name>
        <dbReference type="ChEBI" id="CHEBI:30413"/>
    </cofactor>
</comment>
<sequence length="120" mass="13362">MVHGKHILWHQPRILVESLDGPLVKLAEQVRYFPGGSQVLAGSAKCGSLFRYITSSIYSDTTFSAIEAFVLAMSVYPQVQKNAQLELDTVLGPGHLAKWDDLPRLPCMQALLYEVFRGTQ</sequence>
<evidence type="ECO:0000256" key="1">
    <source>
        <dbReference type="ARBA" id="ARBA00001971"/>
    </source>
</evidence>
<accession>A0A165RRH4</accession>
<evidence type="ECO:0000256" key="2">
    <source>
        <dbReference type="ARBA" id="ARBA00004370"/>
    </source>
</evidence>
<keyword evidence="4" id="KW-0349">Heme</keyword>
<dbReference type="PANTHER" id="PTHR46300:SF2">
    <property type="entry name" value="CYTOCHROME P450 MONOOXYGENASE ALNH-RELATED"/>
    <property type="match status" value="1"/>
</dbReference>
<dbReference type="OrthoDB" id="2753961at2759"/>
<dbReference type="Pfam" id="PF00067">
    <property type="entry name" value="p450"/>
    <property type="match status" value="1"/>
</dbReference>
<evidence type="ECO:0000313" key="12">
    <source>
        <dbReference type="EMBL" id="KZT71077.1"/>
    </source>
</evidence>
<keyword evidence="13" id="KW-1185">Reference proteome</keyword>
<dbReference type="SUPFAM" id="SSF48264">
    <property type="entry name" value="Cytochrome P450"/>
    <property type="match status" value="1"/>
</dbReference>
<dbReference type="InterPro" id="IPR036396">
    <property type="entry name" value="Cyt_P450_sf"/>
</dbReference>
<dbReference type="AlphaFoldDB" id="A0A165RRH4"/>
<dbReference type="PANTHER" id="PTHR46300">
    <property type="entry name" value="P450, PUTATIVE (EUROFUNG)-RELATED-RELATED"/>
    <property type="match status" value="1"/>
</dbReference>
<organism evidence="12 13">
    <name type="scientific">Daedalea quercina L-15889</name>
    <dbReference type="NCBI Taxonomy" id="1314783"/>
    <lineage>
        <taxon>Eukaryota</taxon>
        <taxon>Fungi</taxon>
        <taxon>Dikarya</taxon>
        <taxon>Basidiomycota</taxon>
        <taxon>Agaricomycotina</taxon>
        <taxon>Agaricomycetes</taxon>
        <taxon>Polyporales</taxon>
        <taxon>Fomitopsis</taxon>
    </lineage>
</organism>
<evidence type="ECO:0000313" key="13">
    <source>
        <dbReference type="Proteomes" id="UP000076727"/>
    </source>
</evidence>
<dbReference type="GO" id="GO:0016705">
    <property type="term" value="F:oxidoreductase activity, acting on paired donors, with incorporation or reduction of molecular oxygen"/>
    <property type="evidence" value="ECO:0007669"/>
    <property type="project" value="InterPro"/>
</dbReference>
<comment type="similarity">
    <text evidence="3">Belongs to the cytochrome P450 family.</text>
</comment>
<name>A0A165RRH4_9APHY</name>
<evidence type="ECO:0000256" key="10">
    <source>
        <dbReference type="ARBA" id="ARBA00023033"/>
    </source>
</evidence>
<protein>
    <recommendedName>
        <fullName evidence="14">Cytochrome P450</fullName>
    </recommendedName>
</protein>
<keyword evidence="6" id="KW-0479">Metal-binding</keyword>
<dbReference type="GO" id="GO:0005506">
    <property type="term" value="F:iron ion binding"/>
    <property type="evidence" value="ECO:0007669"/>
    <property type="project" value="InterPro"/>
</dbReference>
<dbReference type="GO" id="GO:0016020">
    <property type="term" value="C:membrane"/>
    <property type="evidence" value="ECO:0007669"/>
    <property type="project" value="UniProtKB-SubCell"/>
</dbReference>
<evidence type="ECO:0000256" key="8">
    <source>
        <dbReference type="ARBA" id="ARBA00023002"/>
    </source>
</evidence>
<keyword evidence="5" id="KW-0812">Transmembrane</keyword>
<proteinExistence type="inferred from homology"/>
<keyword evidence="10" id="KW-0503">Monooxygenase</keyword>
<dbReference type="Proteomes" id="UP000076727">
    <property type="component" value="Unassembled WGS sequence"/>
</dbReference>
<dbReference type="InterPro" id="IPR001128">
    <property type="entry name" value="Cyt_P450"/>
</dbReference>
<keyword evidence="9" id="KW-0408">Iron</keyword>
<evidence type="ECO:0000256" key="11">
    <source>
        <dbReference type="ARBA" id="ARBA00023136"/>
    </source>
</evidence>
<dbReference type="GO" id="GO:0004497">
    <property type="term" value="F:monooxygenase activity"/>
    <property type="evidence" value="ECO:0007669"/>
    <property type="project" value="UniProtKB-KW"/>
</dbReference>
<evidence type="ECO:0000256" key="9">
    <source>
        <dbReference type="ARBA" id="ARBA00023004"/>
    </source>
</evidence>
<dbReference type="Gene3D" id="1.10.630.10">
    <property type="entry name" value="Cytochrome P450"/>
    <property type="match status" value="1"/>
</dbReference>
<comment type="subcellular location">
    <subcellularLocation>
        <location evidence="2">Membrane</location>
    </subcellularLocation>
</comment>
<evidence type="ECO:0000256" key="3">
    <source>
        <dbReference type="ARBA" id="ARBA00010617"/>
    </source>
</evidence>
<keyword evidence="8" id="KW-0560">Oxidoreductase</keyword>
<dbReference type="InterPro" id="IPR050364">
    <property type="entry name" value="Cytochrome_P450_fung"/>
</dbReference>
<dbReference type="STRING" id="1314783.A0A165RRH4"/>
<reference evidence="12 13" key="1">
    <citation type="journal article" date="2016" name="Mol. Biol. Evol.">
        <title>Comparative Genomics of Early-Diverging Mushroom-Forming Fungi Provides Insights into the Origins of Lignocellulose Decay Capabilities.</title>
        <authorList>
            <person name="Nagy L.G."/>
            <person name="Riley R."/>
            <person name="Tritt A."/>
            <person name="Adam C."/>
            <person name="Daum C."/>
            <person name="Floudas D."/>
            <person name="Sun H."/>
            <person name="Yadav J.S."/>
            <person name="Pangilinan J."/>
            <person name="Larsson K.H."/>
            <person name="Matsuura K."/>
            <person name="Barry K."/>
            <person name="Labutti K."/>
            <person name="Kuo R."/>
            <person name="Ohm R.A."/>
            <person name="Bhattacharya S.S."/>
            <person name="Shirouzu T."/>
            <person name="Yoshinaga Y."/>
            <person name="Martin F.M."/>
            <person name="Grigoriev I.V."/>
            <person name="Hibbett D.S."/>
        </authorList>
    </citation>
    <scope>NUCLEOTIDE SEQUENCE [LARGE SCALE GENOMIC DNA]</scope>
    <source>
        <strain evidence="12 13">L-15889</strain>
    </source>
</reference>
<dbReference type="GO" id="GO:0020037">
    <property type="term" value="F:heme binding"/>
    <property type="evidence" value="ECO:0007669"/>
    <property type="project" value="InterPro"/>
</dbReference>
<evidence type="ECO:0008006" key="14">
    <source>
        <dbReference type="Google" id="ProtNLM"/>
    </source>
</evidence>
<dbReference type="EMBL" id="KV429047">
    <property type="protein sequence ID" value="KZT71077.1"/>
    <property type="molecule type" value="Genomic_DNA"/>
</dbReference>
<evidence type="ECO:0000256" key="6">
    <source>
        <dbReference type="ARBA" id="ARBA00022723"/>
    </source>
</evidence>
<keyword evidence="11" id="KW-0472">Membrane</keyword>
<evidence type="ECO:0000256" key="4">
    <source>
        <dbReference type="ARBA" id="ARBA00022617"/>
    </source>
</evidence>
<gene>
    <name evidence="12" type="ORF">DAEQUDRAFT_135741</name>
</gene>
<evidence type="ECO:0000256" key="7">
    <source>
        <dbReference type="ARBA" id="ARBA00022989"/>
    </source>
</evidence>
<keyword evidence="7" id="KW-1133">Transmembrane helix</keyword>